<feature type="compositionally biased region" description="Polar residues" evidence="2">
    <location>
        <begin position="176"/>
        <end position="196"/>
    </location>
</feature>
<reference evidence="4" key="2">
    <citation type="submission" date="2015-01" db="EMBL/GenBank/DDBJ databases">
        <title>Evolutionary Origins and Diversification of the Mycorrhizal Mutualists.</title>
        <authorList>
            <consortium name="DOE Joint Genome Institute"/>
            <consortium name="Mycorrhizal Genomics Consortium"/>
            <person name="Kohler A."/>
            <person name="Kuo A."/>
            <person name="Nagy L.G."/>
            <person name="Floudas D."/>
            <person name="Copeland A."/>
            <person name="Barry K.W."/>
            <person name="Cichocki N."/>
            <person name="Veneault-Fourrey C."/>
            <person name="LaButti K."/>
            <person name="Lindquist E.A."/>
            <person name="Lipzen A."/>
            <person name="Lundell T."/>
            <person name="Morin E."/>
            <person name="Murat C."/>
            <person name="Riley R."/>
            <person name="Ohm R."/>
            <person name="Sun H."/>
            <person name="Tunlid A."/>
            <person name="Henrissat B."/>
            <person name="Grigoriev I.V."/>
            <person name="Hibbett D.S."/>
            <person name="Martin F."/>
        </authorList>
    </citation>
    <scope>NUCLEOTIDE SEQUENCE [LARGE SCALE GENOMIC DNA]</scope>
    <source>
        <strain evidence="4">MUT 4182</strain>
    </source>
</reference>
<feature type="compositionally biased region" description="Pro residues" evidence="2">
    <location>
        <begin position="10"/>
        <end position="32"/>
    </location>
</feature>
<accession>A0A0C3Q3B0</accession>
<proteinExistence type="predicted"/>
<keyword evidence="1" id="KW-0175">Coiled coil</keyword>
<dbReference type="Proteomes" id="UP000054248">
    <property type="component" value="Unassembled WGS sequence"/>
</dbReference>
<evidence type="ECO:0000313" key="4">
    <source>
        <dbReference type="Proteomes" id="UP000054248"/>
    </source>
</evidence>
<evidence type="ECO:0000313" key="3">
    <source>
        <dbReference type="EMBL" id="KIO17486.1"/>
    </source>
</evidence>
<gene>
    <name evidence="3" type="ORF">M407DRAFT_32853</name>
</gene>
<protein>
    <submittedName>
        <fullName evidence="3">Uncharacterized protein</fullName>
    </submittedName>
</protein>
<dbReference type="AlphaFoldDB" id="A0A0C3Q3B0"/>
<organism evidence="3 4">
    <name type="scientific">Tulasnella calospora MUT 4182</name>
    <dbReference type="NCBI Taxonomy" id="1051891"/>
    <lineage>
        <taxon>Eukaryota</taxon>
        <taxon>Fungi</taxon>
        <taxon>Dikarya</taxon>
        <taxon>Basidiomycota</taxon>
        <taxon>Agaricomycotina</taxon>
        <taxon>Agaricomycetes</taxon>
        <taxon>Cantharellales</taxon>
        <taxon>Tulasnellaceae</taxon>
        <taxon>Tulasnella</taxon>
    </lineage>
</organism>
<reference evidence="3 4" key="1">
    <citation type="submission" date="2014-04" db="EMBL/GenBank/DDBJ databases">
        <authorList>
            <consortium name="DOE Joint Genome Institute"/>
            <person name="Kuo A."/>
            <person name="Girlanda M."/>
            <person name="Perotto S."/>
            <person name="Kohler A."/>
            <person name="Nagy L.G."/>
            <person name="Floudas D."/>
            <person name="Copeland A."/>
            <person name="Barry K.W."/>
            <person name="Cichocki N."/>
            <person name="Veneault-Fourrey C."/>
            <person name="LaButti K."/>
            <person name="Lindquist E.A."/>
            <person name="Lipzen A."/>
            <person name="Lundell T."/>
            <person name="Morin E."/>
            <person name="Murat C."/>
            <person name="Sun H."/>
            <person name="Tunlid A."/>
            <person name="Henrissat B."/>
            <person name="Grigoriev I.V."/>
            <person name="Hibbett D.S."/>
            <person name="Martin F."/>
            <person name="Nordberg H.P."/>
            <person name="Cantor M.N."/>
            <person name="Hua S.X."/>
        </authorList>
    </citation>
    <scope>NUCLEOTIDE SEQUENCE [LARGE SCALE GENOMIC DNA]</scope>
    <source>
        <strain evidence="3 4">MUT 4182</strain>
    </source>
</reference>
<keyword evidence="4" id="KW-1185">Reference proteome</keyword>
<sequence>MISGSTPIDSQPPPKPAPVIPGPPLRTPPGDVPRPNLGAIVEFLENEVALIVKNTDWPAESADAAKGLHNAISSSPDTYYYMAHMTQELQNLVEQYIQTLDDVRIRLKDASSKPEMKRWKFLQRIKSLTSSRASKCTLLLQTCQDDASKAMNALNQRLDYERAKEKESMDDLLSPPQVQSQPNLQSVAQELPTSTAEHGLASEHSTPSLLAAEQPLSNAPKDLKNRGPIGDKPLTIARKTFKTVEIGSGAIPVVGSFVGAAAKVGLAFVEMLQVCQIIRKPFLLGLT</sequence>
<dbReference type="EMBL" id="KN823379">
    <property type="protein sequence ID" value="KIO17486.1"/>
    <property type="molecule type" value="Genomic_DNA"/>
</dbReference>
<evidence type="ECO:0000256" key="2">
    <source>
        <dbReference type="SAM" id="MobiDB-lite"/>
    </source>
</evidence>
<feature type="coiled-coil region" evidence="1">
    <location>
        <begin position="86"/>
        <end position="113"/>
    </location>
</feature>
<feature type="region of interest" description="Disordered" evidence="2">
    <location>
        <begin position="1"/>
        <end position="33"/>
    </location>
</feature>
<dbReference type="HOGENOM" id="CLU_047922_0_0_1"/>
<feature type="non-terminal residue" evidence="3">
    <location>
        <position position="287"/>
    </location>
</feature>
<dbReference type="OrthoDB" id="3297796at2759"/>
<name>A0A0C3Q3B0_9AGAM</name>
<feature type="region of interest" description="Disordered" evidence="2">
    <location>
        <begin position="163"/>
        <end position="206"/>
    </location>
</feature>
<evidence type="ECO:0000256" key="1">
    <source>
        <dbReference type="SAM" id="Coils"/>
    </source>
</evidence>